<keyword evidence="6" id="KW-1185">Reference proteome</keyword>
<organism evidence="5 6">
    <name type="scientific">Caldanaerovirga acetigignens</name>
    <dbReference type="NCBI Taxonomy" id="447595"/>
    <lineage>
        <taxon>Bacteria</taxon>
        <taxon>Bacillati</taxon>
        <taxon>Bacillota</taxon>
        <taxon>Clostridia</taxon>
        <taxon>Thermosediminibacterales</taxon>
        <taxon>Thermosediminibacteraceae</taxon>
        <taxon>Caldanaerovirga</taxon>
    </lineage>
</organism>
<sequence>MIELININKSYGRGKNELQILKDINLKIDEGEYVAVVGPSGSGKTTLMNIIGMIDVPTSGEYLFEGKLVSKLAERELARIRNRKIGFVFQSFNLIPELNALENVELPMIYAGMKPTDRKKRAAELLSLMGLSDRLSHKPSELSGGQQQRVAIARALATDPPIILADEPTGNLDSKSGSDVMDTLESLNSKGKTVILITHDREIASRARRRIEIRDGKIIRDERAGF</sequence>
<evidence type="ECO:0000256" key="2">
    <source>
        <dbReference type="ARBA" id="ARBA00022741"/>
    </source>
</evidence>
<feature type="domain" description="ABC transporter" evidence="4">
    <location>
        <begin position="2"/>
        <end position="226"/>
    </location>
</feature>
<dbReference type="Proteomes" id="UP000184375">
    <property type="component" value="Unassembled WGS sequence"/>
</dbReference>
<dbReference type="PANTHER" id="PTHR24220">
    <property type="entry name" value="IMPORT ATP-BINDING PROTEIN"/>
    <property type="match status" value="1"/>
</dbReference>
<dbReference type="SMART" id="SM00382">
    <property type="entry name" value="AAA"/>
    <property type="match status" value="1"/>
</dbReference>
<dbReference type="PROSITE" id="PS50893">
    <property type="entry name" value="ABC_TRANSPORTER_2"/>
    <property type="match status" value="1"/>
</dbReference>
<dbReference type="RefSeq" id="WP_073257660.1">
    <property type="nucleotide sequence ID" value="NZ_FRCR01000010.1"/>
</dbReference>
<dbReference type="PROSITE" id="PS00211">
    <property type="entry name" value="ABC_TRANSPORTER_1"/>
    <property type="match status" value="1"/>
</dbReference>
<dbReference type="CDD" id="cd03255">
    <property type="entry name" value="ABC_MJ0796_LolCDE_FtsE"/>
    <property type="match status" value="1"/>
</dbReference>
<keyword evidence="1" id="KW-0813">Transport</keyword>
<dbReference type="Pfam" id="PF00005">
    <property type="entry name" value="ABC_tran"/>
    <property type="match status" value="1"/>
</dbReference>
<dbReference type="Gene3D" id="3.40.50.300">
    <property type="entry name" value="P-loop containing nucleotide triphosphate hydrolases"/>
    <property type="match status" value="1"/>
</dbReference>
<dbReference type="InterPro" id="IPR003593">
    <property type="entry name" value="AAA+_ATPase"/>
</dbReference>
<keyword evidence="3 5" id="KW-0067">ATP-binding</keyword>
<evidence type="ECO:0000259" key="4">
    <source>
        <dbReference type="PROSITE" id="PS50893"/>
    </source>
</evidence>
<dbReference type="AlphaFoldDB" id="A0A1M7L569"/>
<name>A0A1M7L569_9FIRM</name>
<evidence type="ECO:0000313" key="6">
    <source>
        <dbReference type="Proteomes" id="UP000184375"/>
    </source>
</evidence>
<dbReference type="OrthoDB" id="9810992at2"/>
<keyword evidence="2" id="KW-0547">Nucleotide-binding</keyword>
<protein>
    <submittedName>
        <fullName evidence="5">Putative ABC transport system ATP-binding protein</fullName>
    </submittedName>
</protein>
<dbReference type="SUPFAM" id="SSF52540">
    <property type="entry name" value="P-loop containing nucleoside triphosphate hydrolases"/>
    <property type="match status" value="1"/>
</dbReference>
<gene>
    <name evidence="5" type="ORF">SAMN05660826_01796</name>
</gene>
<dbReference type="EMBL" id="FRCR01000010">
    <property type="protein sequence ID" value="SHM72870.1"/>
    <property type="molecule type" value="Genomic_DNA"/>
</dbReference>
<dbReference type="InterPro" id="IPR017871">
    <property type="entry name" value="ABC_transporter-like_CS"/>
</dbReference>
<dbReference type="STRING" id="447595.SAMN05660826_01796"/>
<evidence type="ECO:0000313" key="5">
    <source>
        <dbReference type="EMBL" id="SHM72870.1"/>
    </source>
</evidence>
<proteinExistence type="predicted"/>
<dbReference type="GO" id="GO:0016887">
    <property type="term" value="F:ATP hydrolysis activity"/>
    <property type="evidence" value="ECO:0007669"/>
    <property type="project" value="InterPro"/>
</dbReference>
<evidence type="ECO:0000256" key="1">
    <source>
        <dbReference type="ARBA" id="ARBA00022448"/>
    </source>
</evidence>
<dbReference type="GO" id="GO:0005886">
    <property type="term" value="C:plasma membrane"/>
    <property type="evidence" value="ECO:0007669"/>
    <property type="project" value="TreeGrafter"/>
</dbReference>
<dbReference type="GO" id="GO:0098796">
    <property type="term" value="C:membrane protein complex"/>
    <property type="evidence" value="ECO:0007669"/>
    <property type="project" value="UniProtKB-ARBA"/>
</dbReference>
<dbReference type="InterPro" id="IPR027417">
    <property type="entry name" value="P-loop_NTPase"/>
</dbReference>
<dbReference type="GO" id="GO:0022857">
    <property type="term" value="F:transmembrane transporter activity"/>
    <property type="evidence" value="ECO:0007669"/>
    <property type="project" value="UniProtKB-ARBA"/>
</dbReference>
<dbReference type="InterPro" id="IPR017911">
    <property type="entry name" value="MacB-like_ATP-bd"/>
</dbReference>
<reference evidence="6" key="1">
    <citation type="submission" date="2016-11" db="EMBL/GenBank/DDBJ databases">
        <authorList>
            <person name="Varghese N."/>
            <person name="Submissions S."/>
        </authorList>
    </citation>
    <scope>NUCLEOTIDE SEQUENCE [LARGE SCALE GENOMIC DNA]</scope>
    <source>
        <strain evidence="6">DSM 18802</strain>
    </source>
</reference>
<dbReference type="PANTHER" id="PTHR24220:SF86">
    <property type="entry name" value="ABC TRANSPORTER ABCH.1"/>
    <property type="match status" value="1"/>
</dbReference>
<dbReference type="FunFam" id="3.40.50.300:FF:000032">
    <property type="entry name" value="Export ABC transporter ATP-binding protein"/>
    <property type="match status" value="1"/>
</dbReference>
<dbReference type="InterPro" id="IPR015854">
    <property type="entry name" value="ABC_transpr_LolD-like"/>
</dbReference>
<dbReference type="InterPro" id="IPR003439">
    <property type="entry name" value="ABC_transporter-like_ATP-bd"/>
</dbReference>
<accession>A0A1M7L569</accession>
<dbReference type="GO" id="GO:0005524">
    <property type="term" value="F:ATP binding"/>
    <property type="evidence" value="ECO:0007669"/>
    <property type="project" value="UniProtKB-KW"/>
</dbReference>
<evidence type="ECO:0000256" key="3">
    <source>
        <dbReference type="ARBA" id="ARBA00022840"/>
    </source>
</evidence>